<keyword evidence="3" id="KW-1185">Reference proteome</keyword>
<dbReference type="AlphaFoldDB" id="A0AAV4DXF2"/>
<name>A0AAV4DXF2_9GAST</name>
<dbReference type="Proteomes" id="UP000735302">
    <property type="component" value="Unassembled WGS sequence"/>
</dbReference>
<evidence type="ECO:0000256" key="1">
    <source>
        <dbReference type="SAM" id="MobiDB-lite"/>
    </source>
</evidence>
<evidence type="ECO:0000313" key="2">
    <source>
        <dbReference type="EMBL" id="GFO48894.1"/>
    </source>
</evidence>
<protein>
    <submittedName>
        <fullName evidence="2">Uncharacterized protein</fullName>
    </submittedName>
</protein>
<feature type="region of interest" description="Disordered" evidence="1">
    <location>
        <begin position="1"/>
        <end position="67"/>
    </location>
</feature>
<gene>
    <name evidence="2" type="ORF">PoB_007539900</name>
</gene>
<accession>A0AAV4DXF2</accession>
<proteinExistence type="predicted"/>
<organism evidence="2 3">
    <name type="scientific">Plakobranchus ocellatus</name>
    <dbReference type="NCBI Taxonomy" id="259542"/>
    <lineage>
        <taxon>Eukaryota</taxon>
        <taxon>Metazoa</taxon>
        <taxon>Spiralia</taxon>
        <taxon>Lophotrochozoa</taxon>
        <taxon>Mollusca</taxon>
        <taxon>Gastropoda</taxon>
        <taxon>Heterobranchia</taxon>
        <taxon>Euthyneura</taxon>
        <taxon>Panpulmonata</taxon>
        <taxon>Sacoglossa</taxon>
        <taxon>Placobranchoidea</taxon>
        <taxon>Plakobranchidae</taxon>
        <taxon>Plakobranchus</taxon>
    </lineage>
</organism>
<evidence type="ECO:0000313" key="3">
    <source>
        <dbReference type="Proteomes" id="UP000735302"/>
    </source>
</evidence>
<reference evidence="2 3" key="1">
    <citation type="journal article" date="2021" name="Elife">
        <title>Chloroplast acquisition without the gene transfer in kleptoplastic sea slugs, Plakobranchus ocellatus.</title>
        <authorList>
            <person name="Maeda T."/>
            <person name="Takahashi S."/>
            <person name="Yoshida T."/>
            <person name="Shimamura S."/>
            <person name="Takaki Y."/>
            <person name="Nagai Y."/>
            <person name="Toyoda A."/>
            <person name="Suzuki Y."/>
            <person name="Arimoto A."/>
            <person name="Ishii H."/>
            <person name="Satoh N."/>
            <person name="Nishiyama T."/>
            <person name="Hasebe M."/>
            <person name="Maruyama T."/>
            <person name="Minagawa J."/>
            <person name="Obokata J."/>
            <person name="Shigenobu S."/>
        </authorList>
    </citation>
    <scope>NUCLEOTIDE SEQUENCE [LARGE SCALE GENOMIC DNA]</scope>
</reference>
<sequence>MNDDRGKEEEEEEEEKEASEAAQSTKMQTSRPTEKPDKQLGQTVTNKTEGQKQTSLTCNPEGRSRQP</sequence>
<dbReference type="EMBL" id="BLXT01008455">
    <property type="protein sequence ID" value="GFO48894.1"/>
    <property type="molecule type" value="Genomic_DNA"/>
</dbReference>
<feature type="compositionally biased region" description="Polar residues" evidence="1">
    <location>
        <begin position="40"/>
        <end position="58"/>
    </location>
</feature>
<comment type="caution">
    <text evidence="2">The sequence shown here is derived from an EMBL/GenBank/DDBJ whole genome shotgun (WGS) entry which is preliminary data.</text>
</comment>